<dbReference type="OrthoDB" id="6418794at2759"/>
<dbReference type="PROSITE" id="PS50835">
    <property type="entry name" value="IG_LIKE"/>
    <property type="match status" value="1"/>
</dbReference>
<dbReference type="Proteomes" id="UP000784294">
    <property type="component" value="Unassembled WGS sequence"/>
</dbReference>
<evidence type="ECO:0000313" key="3">
    <source>
        <dbReference type="EMBL" id="VEL12052.1"/>
    </source>
</evidence>
<gene>
    <name evidence="3" type="ORF">PXEA_LOCUS5492</name>
</gene>
<dbReference type="Gene3D" id="2.60.40.10">
    <property type="entry name" value="Immunoglobulins"/>
    <property type="match status" value="1"/>
</dbReference>
<dbReference type="InterPro" id="IPR036179">
    <property type="entry name" value="Ig-like_dom_sf"/>
</dbReference>
<dbReference type="InterPro" id="IPR007110">
    <property type="entry name" value="Ig-like_dom"/>
</dbReference>
<feature type="domain" description="Ig-like" evidence="2">
    <location>
        <begin position="81"/>
        <end position="125"/>
    </location>
</feature>
<dbReference type="InterPro" id="IPR013783">
    <property type="entry name" value="Ig-like_fold"/>
</dbReference>
<protein>
    <recommendedName>
        <fullName evidence="2">Ig-like domain-containing protein</fullName>
    </recommendedName>
</protein>
<keyword evidence="4" id="KW-1185">Reference proteome</keyword>
<dbReference type="Pfam" id="PF07679">
    <property type="entry name" value="I-set"/>
    <property type="match status" value="1"/>
</dbReference>
<evidence type="ECO:0000259" key="2">
    <source>
        <dbReference type="PROSITE" id="PS50835"/>
    </source>
</evidence>
<dbReference type="SUPFAM" id="SSF48726">
    <property type="entry name" value="Immunoglobulin"/>
    <property type="match status" value="1"/>
</dbReference>
<evidence type="ECO:0000313" key="4">
    <source>
        <dbReference type="Proteomes" id="UP000784294"/>
    </source>
</evidence>
<feature type="region of interest" description="Disordered" evidence="1">
    <location>
        <begin position="14"/>
        <end position="53"/>
    </location>
</feature>
<name>A0A3S5FCE7_9PLAT</name>
<proteinExistence type="predicted"/>
<dbReference type="EMBL" id="CAAALY010013627">
    <property type="protein sequence ID" value="VEL12052.1"/>
    <property type="molecule type" value="Genomic_DNA"/>
</dbReference>
<reference evidence="3" key="1">
    <citation type="submission" date="2018-11" db="EMBL/GenBank/DDBJ databases">
        <authorList>
            <consortium name="Pathogen Informatics"/>
        </authorList>
    </citation>
    <scope>NUCLEOTIDE SEQUENCE</scope>
</reference>
<accession>A0A3S5FCE7</accession>
<organism evidence="3 4">
    <name type="scientific">Protopolystoma xenopodis</name>
    <dbReference type="NCBI Taxonomy" id="117903"/>
    <lineage>
        <taxon>Eukaryota</taxon>
        <taxon>Metazoa</taxon>
        <taxon>Spiralia</taxon>
        <taxon>Lophotrochozoa</taxon>
        <taxon>Platyhelminthes</taxon>
        <taxon>Monogenea</taxon>
        <taxon>Polyopisthocotylea</taxon>
        <taxon>Polystomatidea</taxon>
        <taxon>Polystomatidae</taxon>
        <taxon>Protopolystoma</taxon>
    </lineage>
</organism>
<evidence type="ECO:0000256" key="1">
    <source>
        <dbReference type="SAM" id="MobiDB-lite"/>
    </source>
</evidence>
<dbReference type="AlphaFoldDB" id="A0A3S5FCE7"/>
<sequence length="144" mass="15875">MRLAADRPSDRLPVFFFPTATGTDERKLPSSSSSGEDRRLHSLSTPFSPTPPTSISMDVQLTNFEVSASEKSTGDRLNNSQVSWIYSSDLAASLMLSNTRVEDSGIYKCLATNSFGQETYEIRLDVLCKPAFVYVNLCISFSPC</sequence>
<dbReference type="InterPro" id="IPR013098">
    <property type="entry name" value="Ig_I-set"/>
</dbReference>
<comment type="caution">
    <text evidence="3">The sequence shown here is derived from an EMBL/GenBank/DDBJ whole genome shotgun (WGS) entry which is preliminary data.</text>
</comment>